<name>A0A0S2K271_9GAMM</name>
<feature type="domain" description="Fibronectin type-III" evidence="2">
    <location>
        <begin position="172"/>
        <end position="270"/>
    </location>
</feature>
<organism evidence="3 4">
    <name type="scientific">Pseudoalteromonas phenolica</name>
    <dbReference type="NCBI Taxonomy" id="161398"/>
    <lineage>
        <taxon>Bacteria</taxon>
        <taxon>Pseudomonadati</taxon>
        <taxon>Pseudomonadota</taxon>
        <taxon>Gammaproteobacteria</taxon>
        <taxon>Alteromonadales</taxon>
        <taxon>Pseudoalteromonadaceae</taxon>
        <taxon>Pseudoalteromonas</taxon>
    </lineage>
</organism>
<dbReference type="STRING" id="161398.PP2015_1656"/>
<protein>
    <recommendedName>
        <fullName evidence="5">Fibronectin type-III domain-containing protein</fullName>
    </recommendedName>
</protein>
<evidence type="ECO:0000259" key="2">
    <source>
        <dbReference type="PROSITE" id="PS50853"/>
    </source>
</evidence>
<dbReference type="PROSITE" id="PS50268">
    <property type="entry name" value="CADHERIN_2"/>
    <property type="match status" value="1"/>
</dbReference>
<evidence type="ECO:0000313" key="4">
    <source>
        <dbReference type="Proteomes" id="UP000061457"/>
    </source>
</evidence>
<dbReference type="Gene3D" id="2.60.40.3440">
    <property type="match status" value="2"/>
</dbReference>
<dbReference type="SUPFAM" id="SSF49265">
    <property type="entry name" value="Fibronectin type III"/>
    <property type="match status" value="1"/>
</dbReference>
<reference evidence="3 4" key="1">
    <citation type="submission" date="2015-11" db="EMBL/GenBank/DDBJ databases">
        <authorList>
            <person name="Zhang Y."/>
            <person name="Guo Z."/>
        </authorList>
    </citation>
    <scope>NUCLEOTIDE SEQUENCE [LARGE SCALE GENOMIC DNA]</scope>
    <source>
        <strain evidence="3 4">KCTC 12086</strain>
    </source>
</reference>
<keyword evidence="4" id="KW-1185">Reference proteome</keyword>
<dbReference type="GO" id="GO:0007156">
    <property type="term" value="P:homophilic cell adhesion via plasma membrane adhesion molecules"/>
    <property type="evidence" value="ECO:0007669"/>
    <property type="project" value="InterPro"/>
</dbReference>
<evidence type="ECO:0000313" key="3">
    <source>
        <dbReference type="EMBL" id="ALO42158.1"/>
    </source>
</evidence>
<dbReference type="NCBIfam" id="NF012211">
    <property type="entry name" value="tand_rpt_95"/>
    <property type="match status" value="6"/>
</dbReference>
<gene>
    <name evidence="3" type="ORF">PP2015_1656</name>
</gene>
<dbReference type="CDD" id="cd11304">
    <property type="entry name" value="Cadherin_repeat"/>
    <property type="match status" value="1"/>
</dbReference>
<dbReference type="GO" id="GO:0016020">
    <property type="term" value="C:membrane"/>
    <property type="evidence" value="ECO:0007669"/>
    <property type="project" value="InterPro"/>
</dbReference>
<proteinExistence type="predicted"/>
<dbReference type="NCBIfam" id="TIGR02608">
    <property type="entry name" value="delta_60_rpt"/>
    <property type="match status" value="3"/>
</dbReference>
<evidence type="ECO:0008006" key="5">
    <source>
        <dbReference type="Google" id="ProtNLM"/>
    </source>
</evidence>
<dbReference type="PROSITE" id="PS51257">
    <property type="entry name" value="PROKAR_LIPOPROTEIN"/>
    <property type="match status" value="1"/>
</dbReference>
<dbReference type="GO" id="GO:0005509">
    <property type="term" value="F:calcium ion binding"/>
    <property type="evidence" value="ECO:0007669"/>
    <property type="project" value="InterPro"/>
</dbReference>
<dbReference type="Gene3D" id="2.60.40.10">
    <property type="entry name" value="Immunoglobulins"/>
    <property type="match status" value="1"/>
</dbReference>
<feature type="domain" description="Cadherin" evidence="1">
    <location>
        <begin position="952"/>
        <end position="1043"/>
    </location>
</feature>
<dbReference type="PROSITE" id="PS50853">
    <property type="entry name" value="FN3"/>
    <property type="match status" value="1"/>
</dbReference>
<sequence>MKNVTHLFCLLLISLLFGCGSEKSSEQPIPNSSNSDGVQGTPFSKQIYSFSYKRMVKGNTFRKSRLVSEDFMNAKAQINTPQRGDTIRGNITVTAEQIEDEEGIKKIWLGFSQSDKAFLICSENCTSPYQLFETGINPHNFNQSPGSIQLQIWVEDLQGNVSLAQSQQINWLPEKVIMRESIREDDSVTLNWLASSSILRYNAYLSESPIDELADFILTKPNQRMISITNNSHVFEKLSARKNYYARVTGIDGSGESAFSENILISAQEVIFPIAVNDEFQIEQFESLSGNLLANDQDNGLSPIILELTPVIAPEYGELTLFENGDFTYTPQNNFSGLDSFKYRIINPQGLTSEAIVTITIKQINTAPVALFNEFLVSANSEFRNTSNALILNDIDFDGGQLSINTLPVKDVEHGTLILDNSGSFSYTPEEGFIGEDTFIYQLQDGQGGEDTGEVKLTVVEEVIQPVHVSVNDDYLLNEDEVLSIDAPGILVNDIGKNLQSYNLTISQITMNGVLELSPSGSFRYFPDENFYGSDYFIYEVENAEGVTTSAFVLLKINAVNDAPVTQDDDISVSQNQSISIAVLANDYDVDSEIDRASLQVVEQAKHGDVKLNLETGTIEYKSAVDFRGQDSFSYVVYDTEGVESNTSTVFIDVTGPNKSPIATNDSAETQQDTPIEISILGNDTDIDGTIDLNTVKLVTEPLNGTATFSVELSKIIYIPNSDFHGTDVLTYSFKDNEGASSNEATVTITVSRINKPPIAMDDSFDVDDGTTLELNILQNDSDTDGTINSSTLEILNTVQYGDLEVLSNGNVLYTNTDRSTALDSFTYRFKDNEDAFSNSATVTIEIIIHDTSPLTETDSATTFKNQSINLNVLSNDDFLGVPTSESPVVIENQPSNGVVTIVNQNGEVSYTPTFNYIGYDTFSYRAVNSDGESSDPTSVSILVNNKNYPPVIEALTVDITTESNNGDVIAAIQASDPDDDEVSFELMGEYAMLFTISSSGLVTINDIETIMANGDAQYVVITKVCDQVEPPLCSESSLTVNVEQILPTEIVVVNTEYANSGIASVNLRSSFESHEVGEAIALADESMLITSGVGHYDELQGRNIHRAVITKITPFGEIDTSFANEGVFETDLGILVDGLPQNILGQNLAFDDINKLIYVSGYIDKGDSQDLFIMRLTESGQLDTSFANSGYYFEASESGDKASSVDLIIESNSLVALINIENGTLTESRLLRLNLDSYSVSHSLDIAVDIGSEAEGLEVLSETQYMVFGQTTNANNNLDIYLAKINIADLSLDNSFQNSGYMQLDLSNENVDNRIKALVVLPDNKLMLTGDHLTVFGDYVTPDKYSLFLIKIDQTGDFDTAFNGTGYRVYDEEELPTLDEEDLLSFNAQGVDLKVASESVFVTINREIYSNNKAVQVIKVGLDSEIDLSWNSPNAGITAFDLDGVRSNGMLAVDAGYILYGQNHNNIGYNFYTSQWLAKVSLSGEFDSVYGYEGQSTINSSSSEEYVIGSSKQSNGDLLLAGHTLSWQNERVPYVYSIDYTGKENKSFGVLGLSLPNLISDANSTSITVNDDDSIFLIGNEGESTAFISKLTPSGLSDNLYAYGNNASFIYSSEFSAQSIEPIQIHQLETQEQLVLSNVFDGCINKSIGVYLSPLGENQSDFLFEPPAGYECLSNAFKLDKVHVEDTSTFGIGTDGQSYAAPRIVMVNVDSSGNLVSEFGEAGISTINVGTLQEQNLTVNGYLRELDGSFYIYGRSSIDNFIVKVNSLGEVDSSFATNGIFKFSDYSNDFVEIKKILFGSQDRLILFSQSSTSNGIYISRLLNGTDQGSIDTQLNEVGYQELSIDIDSELIDVQYHIDNSSFLFVLQDSLQKRIAVAAILITEQ</sequence>
<evidence type="ECO:0000259" key="1">
    <source>
        <dbReference type="PROSITE" id="PS50268"/>
    </source>
</evidence>
<dbReference type="OrthoDB" id="9772446at2"/>
<dbReference type="InterPro" id="IPR002126">
    <property type="entry name" value="Cadherin-like_dom"/>
</dbReference>
<dbReference type="Gene3D" id="2.60.40.2810">
    <property type="match status" value="3"/>
</dbReference>
<dbReference type="Pfam" id="PF17164">
    <property type="entry name" value="DUF5122"/>
    <property type="match status" value="1"/>
</dbReference>
<dbReference type="KEGG" id="pphe:PP2015_1656"/>
<dbReference type="EMBL" id="CP013187">
    <property type="protein sequence ID" value="ALO42158.1"/>
    <property type="molecule type" value="Genomic_DNA"/>
</dbReference>
<dbReference type="InterPro" id="IPR003961">
    <property type="entry name" value="FN3_dom"/>
</dbReference>
<accession>A0A0S2K271</accession>
<dbReference type="InterPro" id="IPR036116">
    <property type="entry name" value="FN3_sf"/>
</dbReference>
<dbReference type="Proteomes" id="UP000061457">
    <property type="component" value="Chromosome I"/>
</dbReference>
<dbReference type="InterPro" id="IPR013431">
    <property type="entry name" value="Delta_60_rpt"/>
</dbReference>
<dbReference type="RefSeq" id="WP_058029836.1">
    <property type="nucleotide sequence ID" value="NZ_CP013187.1"/>
</dbReference>
<dbReference type="InterPro" id="IPR013783">
    <property type="entry name" value="Ig-like_fold"/>
</dbReference>
<dbReference type="PATRIC" id="fig|161398.10.peg.1680"/>
<dbReference type="Gene3D" id="2.60.40.60">
    <property type="entry name" value="Cadherins"/>
    <property type="match status" value="1"/>
</dbReference>
<dbReference type="Pfam" id="PF17963">
    <property type="entry name" value="Big_9"/>
    <property type="match status" value="7"/>
</dbReference>